<name>A0A165QEH6_9AGAM</name>
<gene>
    <name evidence="1" type="ORF">NEOLEDRAFT_1138252</name>
</gene>
<keyword evidence="2" id="KW-1185">Reference proteome</keyword>
<reference evidence="1 2" key="1">
    <citation type="journal article" date="2016" name="Mol. Biol. Evol.">
        <title>Comparative Genomics of Early-Diverging Mushroom-Forming Fungi Provides Insights into the Origins of Lignocellulose Decay Capabilities.</title>
        <authorList>
            <person name="Nagy L.G."/>
            <person name="Riley R."/>
            <person name="Tritt A."/>
            <person name="Adam C."/>
            <person name="Daum C."/>
            <person name="Floudas D."/>
            <person name="Sun H."/>
            <person name="Yadav J.S."/>
            <person name="Pangilinan J."/>
            <person name="Larsson K.H."/>
            <person name="Matsuura K."/>
            <person name="Barry K."/>
            <person name="Labutti K."/>
            <person name="Kuo R."/>
            <person name="Ohm R.A."/>
            <person name="Bhattacharya S.S."/>
            <person name="Shirouzu T."/>
            <person name="Yoshinaga Y."/>
            <person name="Martin F.M."/>
            <person name="Grigoriev I.V."/>
            <person name="Hibbett D.S."/>
        </authorList>
    </citation>
    <scope>NUCLEOTIDE SEQUENCE [LARGE SCALE GENOMIC DNA]</scope>
    <source>
        <strain evidence="1 2">HHB14362 ss-1</strain>
    </source>
</reference>
<protein>
    <submittedName>
        <fullName evidence="1">Uncharacterized protein</fullName>
    </submittedName>
</protein>
<dbReference type="Proteomes" id="UP000076761">
    <property type="component" value="Unassembled WGS sequence"/>
</dbReference>
<dbReference type="AlphaFoldDB" id="A0A165QEH6"/>
<organism evidence="1 2">
    <name type="scientific">Neolentinus lepideus HHB14362 ss-1</name>
    <dbReference type="NCBI Taxonomy" id="1314782"/>
    <lineage>
        <taxon>Eukaryota</taxon>
        <taxon>Fungi</taxon>
        <taxon>Dikarya</taxon>
        <taxon>Basidiomycota</taxon>
        <taxon>Agaricomycotina</taxon>
        <taxon>Agaricomycetes</taxon>
        <taxon>Gloeophyllales</taxon>
        <taxon>Gloeophyllaceae</taxon>
        <taxon>Neolentinus</taxon>
    </lineage>
</organism>
<accession>A0A165QEH6</accession>
<evidence type="ECO:0000313" key="2">
    <source>
        <dbReference type="Proteomes" id="UP000076761"/>
    </source>
</evidence>
<sequence>MHYFDFFLSSSKGWASPTSQYLPPLSCPSVGMTAAAASSGNIVDTGYSTCRGSQSYPNSAAYLSILYAEPPIRSGRF</sequence>
<evidence type="ECO:0000313" key="1">
    <source>
        <dbReference type="EMBL" id="KZT22323.1"/>
    </source>
</evidence>
<dbReference type="InParanoid" id="A0A165QEH6"/>
<proteinExistence type="predicted"/>
<dbReference type="EMBL" id="KV425597">
    <property type="protein sequence ID" value="KZT22323.1"/>
    <property type="molecule type" value="Genomic_DNA"/>
</dbReference>